<keyword evidence="3" id="KW-1185">Reference proteome</keyword>
<evidence type="ECO:0000259" key="1">
    <source>
        <dbReference type="Pfam" id="PF07484"/>
    </source>
</evidence>
<dbReference type="EMBL" id="VAVY01000001">
    <property type="protein sequence ID" value="TMM67043.1"/>
    <property type="molecule type" value="Genomic_DNA"/>
</dbReference>
<dbReference type="Proteomes" id="UP000310095">
    <property type="component" value="Unassembled WGS sequence"/>
</dbReference>
<dbReference type="RefSeq" id="WP_011061798.1">
    <property type="nucleotide sequence ID" value="NZ_CP022097.2"/>
</dbReference>
<comment type="caution">
    <text evidence="2">The sequence shown here is derived from an EMBL/GenBank/DDBJ whole genome shotgun (WGS) entry which is preliminary data.</text>
</comment>
<sequence>MDAFTGEIRLFPFNFAPDNWAVCDGSPLLVQNYPALYSVIGLTYGGTAGTSFNLPNLKSRVTIGTGQGANLTNRSLGQAVGGDTTTLLPAHFAPHTHHVLAKDGTDTTGALDLANGTAYLAQPRGVRLYNGTVPPTAAPVPSLHPSTVTTNGTEAAKTGSTRDVMQPFLTLRYCICLNGEYPQQS</sequence>
<organism evidence="2 3">
    <name type="scientific">Pseudomonas protegens</name>
    <dbReference type="NCBI Taxonomy" id="380021"/>
    <lineage>
        <taxon>Bacteria</taxon>
        <taxon>Pseudomonadati</taxon>
        <taxon>Pseudomonadota</taxon>
        <taxon>Gammaproteobacteria</taxon>
        <taxon>Pseudomonadales</taxon>
        <taxon>Pseudomonadaceae</taxon>
        <taxon>Pseudomonas</taxon>
    </lineage>
</organism>
<evidence type="ECO:0000313" key="3">
    <source>
        <dbReference type="Proteomes" id="UP000310095"/>
    </source>
</evidence>
<name>A0ABY2VP31_9PSED</name>
<dbReference type="InterPro" id="IPR011083">
    <property type="entry name" value="Phage_tail_collar_dom"/>
</dbReference>
<dbReference type="Pfam" id="PF07484">
    <property type="entry name" value="Collar"/>
    <property type="match status" value="1"/>
</dbReference>
<accession>A0ABY2VP31</accession>
<dbReference type="InterPro" id="IPR037053">
    <property type="entry name" value="Phage_tail_collar_dom_sf"/>
</dbReference>
<feature type="domain" description="Phage tail collar" evidence="1">
    <location>
        <begin position="6"/>
        <end position="61"/>
    </location>
</feature>
<dbReference type="Gene3D" id="3.90.1340.10">
    <property type="entry name" value="Phage tail collar domain"/>
    <property type="match status" value="1"/>
</dbReference>
<reference evidence="2 3" key="1">
    <citation type="submission" date="2019-05" db="EMBL/GenBank/DDBJ databases">
        <title>Identification and Biocontrol Activity Analysis of Biocontrol Strain PF-1 Based on Genome-wide Data.</title>
        <authorList>
            <person name="Qi J."/>
        </authorList>
    </citation>
    <scope>NUCLEOTIDE SEQUENCE [LARGE SCALE GENOMIC DNA]</scope>
    <source>
        <strain evidence="2 3">PF-1</strain>
    </source>
</reference>
<protein>
    <submittedName>
        <fullName evidence="2">Phage tail protein</fullName>
    </submittedName>
</protein>
<evidence type="ECO:0000313" key="2">
    <source>
        <dbReference type="EMBL" id="TMM67043.1"/>
    </source>
</evidence>
<proteinExistence type="predicted"/>
<gene>
    <name evidence="2" type="ORF">FEF10_06215</name>
</gene>
<dbReference type="SUPFAM" id="SSF88874">
    <property type="entry name" value="Receptor-binding domain of short tail fibre protein gp12"/>
    <property type="match status" value="1"/>
</dbReference>